<proteinExistence type="predicted"/>
<dbReference type="Pfam" id="PF02744">
    <property type="entry name" value="GalP_UDP_tr_C"/>
    <property type="match status" value="1"/>
</dbReference>
<dbReference type="InterPro" id="IPR036265">
    <property type="entry name" value="HIT-like_sf"/>
</dbReference>
<dbReference type="SUPFAM" id="SSF54197">
    <property type="entry name" value="HIT-like"/>
    <property type="match status" value="1"/>
</dbReference>
<evidence type="ECO:0000313" key="1">
    <source>
        <dbReference type="EMBL" id="CAD7232164.1"/>
    </source>
</evidence>
<dbReference type="PANTHER" id="PTHR11943">
    <property type="entry name" value="GALACTOSE-1-PHOSPHATE URIDYLYLTRANSFERASE"/>
    <property type="match status" value="1"/>
</dbReference>
<gene>
    <name evidence="1" type="ORF">CTOB1V02_LOCUS10005</name>
</gene>
<accession>A0A7R8ZUD3</accession>
<dbReference type="InterPro" id="IPR005850">
    <property type="entry name" value="GalP_Utransf_C"/>
</dbReference>
<dbReference type="OrthoDB" id="418412at2759"/>
<name>A0A7R8ZUD3_9CRUS</name>
<dbReference type="GO" id="GO:0033499">
    <property type="term" value="P:galactose catabolic process via UDP-galactose, Leloir pathway"/>
    <property type="evidence" value="ECO:0007669"/>
    <property type="project" value="TreeGrafter"/>
</dbReference>
<dbReference type="GO" id="GO:0008270">
    <property type="term" value="F:zinc ion binding"/>
    <property type="evidence" value="ECO:0007669"/>
    <property type="project" value="InterPro"/>
</dbReference>
<dbReference type="AlphaFoldDB" id="A0A7R8ZUD3"/>
<dbReference type="GO" id="GO:0008108">
    <property type="term" value="F:UDP-glucose:hexose-1-phosphate uridylyltransferase activity"/>
    <property type="evidence" value="ECO:0007669"/>
    <property type="project" value="InterPro"/>
</dbReference>
<dbReference type="PANTHER" id="PTHR11943:SF1">
    <property type="entry name" value="GALACTOSE-1-PHOSPHATE URIDYLYLTRANSFERASE"/>
    <property type="match status" value="1"/>
</dbReference>
<reference evidence="1" key="1">
    <citation type="submission" date="2020-11" db="EMBL/GenBank/DDBJ databases">
        <authorList>
            <person name="Tran Van P."/>
        </authorList>
    </citation>
    <scope>NUCLEOTIDE SEQUENCE</scope>
</reference>
<sequence length="71" mass="8071">MGFHGAHGADFEGGDEYWQLHGMYYPPLLRSSTVRKFMVGFEMLAQVQRDLTPEEAAETLRGLPSKHFKLS</sequence>
<organism evidence="1">
    <name type="scientific">Cyprideis torosa</name>
    <dbReference type="NCBI Taxonomy" id="163714"/>
    <lineage>
        <taxon>Eukaryota</taxon>
        <taxon>Metazoa</taxon>
        <taxon>Ecdysozoa</taxon>
        <taxon>Arthropoda</taxon>
        <taxon>Crustacea</taxon>
        <taxon>Oligostraca</taxon>
        <taxon>Ostracoda</taxon>
        <taxon>Podocopa</taxon>
        <taxon>Podocopida</taxon>
        <taxon>Cytherocopina</taxon>
        <taxon>Cytheroidea</taxon>
        <taxon>Cytherideidae</taxon>
        <taxon>Cyprideis</taxon>
    </lineage>
</organism>
<dbReference type="EMBL" id="OB664322">
    <property type="protein sequence ID" value="CAD7232164.1"/>
    <property type="molecule type" value="Genomic_DNA"/>
</dbReference>
<dbReference type="InterPro" id="IPR001937">
    <property type="entry name" value="GalP_UDPtransf1"/>
</dbReference>
<protein>
    <submittedName>
        <fullName evidence="1">Uncharacterized protein</fullName>
    </submittedName>
</protein>
<dbReference type="GO" id="GO:0005737">
    <property type="term" value="C:cytoplasm"/>
    <property type="evidence" value="ECO:0007669"/>
    <property type="project" value="TreeGrafter"/>
</dbReference>
<dbReference type="Gene3D" id="3.30.428.10">
    <property type="entry name" value="HIT-like"/>
    <property type="match status" value="1"/>
</dbReference>